<dbReference type="EMBL" id="FORM01000012">
    <property type="protein sequence ID" value="SFJ62330.1"/>
    <property type="molecule type" value="Genomic_DNA"/>
</dbReference>
<dbReference type="Proteomes" id="UP000199559">
    <property type="component" value="Unassembled WGS sequence"/>
</dbReference>
<dbReference type="AlphaFoldDB" id="A0A1I3SVE5"/>
<reference evidence="2" key="1">
    <citation type="submission" date="2016-10" db="EMBL/GenBank/DDBJ databases">
        <authorList>
            <person name="Varghese N."/>
            <person name="Submissions S."/>
        </authorList>
    </citation>
    <scope>NUCLEOTIDE SEQUENCE [LARGE SCALE GENOMIC DNA]</scope>
    <source>
        <strain evidence="2">DSM 28881</strain>
    </source>
</reference>
<accession>A0A1I3SVE5</accession>
<evidence type="ECO:0000313" key="2">
    <source>
        <dbReference type="Proteomes" id="UP000199559"/>
    </source>
</evidence>
<proteinExistence type="predicted"/>
<name>A0A1I3SVE5_9FLAO</name>
<evidence type="ECO:0008006" key="3">
    <source>
        <dbReference type="Google" id="ProtNLM"/>
    </source>
</evidence>
<gene>
    <name evidence="1" type="ORF">SAMN05443431_1126</name>
</gene>
<dbReference type="RefSeq" id="WP_090842162.1">
    <property type="nucleotide sequence ID" value="NZ_FORM01000012.1"/>
</dbReference>
<sequence>MIDLSQAEKQIRYVTNFKDLISIPFQAEINASCWTRNLVGDFSEIIKQVEQNETIVELNKKELLDLKLSKQGQLARNIILNDLETLKAQGASPILNVIKSYQRDDAYPLFPTDVYSFHVDRSPIPTNTFLCTYHGEPSEILPNAQANQKILVPEIRQELKKLYDGADDGFESFLSEYFFDLHYQPKPNANIINLGVGHLWKLAVDHPRSQVLPCIHRAPKEKEGNRRLLLIC</sequence>
<organism evidence="1 2">
    <name type="scientific">Olleya namhaensis</name>
    <dbReference type="NCBI Taxonomy" id="1144750"/>
    <lineage>
        <taxon>Bacteria</taxon>
        <taxon>Pseudomonadati</taxon>
        <taxon>Bacteroidota</taxon>
        <taxon>Flavobacteriia</taxon>
        <taxon>Flavobacteriales</taxon>
        <taxon>Flavobacteriaceae</taxon>
    </lineage>
</organism>
<keyword evidence="2" id="KW-1185">Reference proteome</keyword>
<protein>
    <recommendedName>
        <fullName evidence="3">DUF1826 domain-containing protein</fullName>
    </recommendedName>
</protein>
<dbReference type="STRING" id="1144750.SAMN05443431_1126"/>
<evidence type="ECO:0000313" key="1">
    <source>
        <dbReference type="EMBL" id="SFJ62330.1"/>
    </source>
</evidence>